<name>M2UE27_COCH5</name>
<accession>M2UE27</accession>
<reference evidence="2" key="2">
    <citation type="journal article" date="2013" name="PLoS Genet.">
        <title>Comparative genome structure, secondary metabolite, and effector coding capacity across Cochliobolus pathogens.</title>
        <authorList>
            <person name="Condon B.J."/>
            <person name="Leng Y."/>
            <person name="Wu D."/>
            <person name="Bushley K.E."/>
            <person name="Ohm R.A."/>
            <person name="Otillar R."/>
            <person name="Martin J."/>
            <person name="Schackwitz W."/>
            <person name="Grimwood J."/>
            <person name="MohdZainudin N."/>
            <person name="Xue C."/>
            <person name="Wang R."/>
            <person name="Manning V.A."/>
            <person name="Dhillon B."/>
            <person name="Tu Z.J."/>
            <person name="Steffenson B.J."/>
            <person name="Salamov A."/>
            <person name="Sun H."/>
            <person name="Lowry S."/>
            <person name="LaButti K."/>
            <person name="Han J."/>
            <person name="Copeland A."/>
            <person name="Lindquist E."/>
            <person name="Barry K."/>
            <person name="Schmutz J."/>
            <person name="Baker S.E."/>
            <person name="Ciuffetti L.M."/>
            <person name="Grigoriev I.V."/>
            <person name="Zhong S."/>
            <person name="Turgeon B.G."/>
        </authorList>
    </citation>
    <scope>NUCLEOTIDE SEQUENCE [LARGE SCALE GENOMIC DNA]</scope>
    <source>
        <strain evidence="2">C5 / ATCC 48332 / race O</strain>
    </source>
</reference>
<dbReference type="HOGENOM" id="CLU_1844891_0_0_1"/>
<evidence type="ECO:0000313" key="2">
    <source>
        <dbReference type="Proteomes" id="UP000016936"/>
    </source>
</evidence>
<dbReference type="Proteomes" id="UP000016936">
    <property type="component" value="Unassembled WGS sequence"/>
</dbReference>
<dbReference type="AlphaFoldDB" id="M2UE27"/>
<organism evidence="1 2">
    <name type="scientific">Cochliobolus heterostrophus (strain C5 / ATCC 48332 / race O)</name>
    <name type="common">Southern corn leaf blight fungus</name>
    <name type="synonym">Bipolaris maydis</name>
    <dbReference type="NCBI Taxonomy" id="701091"/>
    <lineage>
        <taxon>Eukaryota</taxon>
        <taxon>Fungi</taxon>
        <taxon>Dikarya</taxon>
        <taxon>Ascomycota</taxon>
        <taxon>Pezizomycotina</taxon>
        <taxon>Dothideomycetes</taxon>
        <taxon>Pleosporomycetidae</taxon>
        <taxon>Pleosporales</taxon>
        <taxon>Pleosporineae</taxon>
        <taxon>Pleosporaceae</taxon>
        <taxon>Bipolaris</taxon>
    </lineage>
</organism>
<gene>
    <name evidence="1" type="ORF">COCHEDRAFT_1218468</name>
</gene>
<proteinExistence type="predicted"/>
<keyword evidence="2" id="KW-1185">Reference proteome</keyword>
<sequence length="139" mass="15432">MTSNTICFQALRIVQTAFGDVHVPEDKPGGLIHTIPGAYSEHKKPKVRIVIQEYITPVSNMSSLSTEAYYGTVNLLPWNPKYEDQFLRTAVIFGCPTSLGAPGDWNNQWDVDTGRGAYDHISTSEILAQEQKAVKCSMQ</sequence>
<dbReference type="EMBL" id="KB445585">
    <property type="protein sequence ID" value="EMD86248.1"/>
    <property type="molecule type" value="Genomic_DNA"/>
</dbReference>
<protein>
    <submittedName>
        <fullName evidence="1">Uncharacterized protein</fullName>
    </submittedName>
</protein>
<reference evidence="1 2" key="1">
    <citation type="journal article" date="2012" name="PLoS Pathog.">
        <title>Diverse lifestyles and strategies of plant pathogenesis encoded in the genomes of eighteen Dothideomycetes fungi.</title>
        <authorList>
            <person name="Ohm R.A."/>
            <person name="Feau N."/>
            <person name="Henrissat B."/>
            <person name="Schoch C.L."/>
            <person name="Horwitz B.A."/>
            <person name="Barry K.W."/>
            <person name="Condon B.J."/>
            <person name="Copeland A.C."/>
            <person name="Dhillon B."/>
            <person name="Glaser F."/>
            <person name="Hesse C.N."/>
            <person name="Kosti I."/>
            <person name="LaButti K."/>
            <person name="Lindquist E.A."/>
            <person name="Lucas S."/>
            <person name="Salamov A.A."/>
            <person name="Bradshaw R.E."/>
            <person name="Ciuffetti L."/>
            <person name="Hamelin R.C."/>
            <person name="Kema G.H.J."/>
            <person name="Lawrence C."/>
            <person name="Scott J.A."/>
            <person name="Spatafora J.W."/>
            <person name="Turgeon B.G."/>
            <person name="de Wit P.J.G.M."/>
            <person name="Zhong S."/>
            <person name="Goodwin S.B."/>
            <person name="Grigoriev I.V."/>
        </authorList>
    </citation>
    <scope>NUCLEOTIDE SEQUENCE [LARGE SCALE GENOMIC DNA]</scope>
    <source>
        <strain evidence="2">C5 / ATCC 48332 / race O</strain>
    </source>
</reference>
<evidence type="ECO:0000313" key="1">
    <source>
        <dbReference type="EMBL" id="EMD86248.1"/>
    </source>
</evidence>